<evidence type="ECO:0000313" key="2">
    <source>
        <dbReference type="EMBL" id="CAK0826705.1"/>
    </source>
</evidence>
<evidence type="ECO:0000313" key="3">
    <source>
        <dbReference type="Proteomes" id="UP001189429"/>
    </source>
</evidence>
<gene>
    <name evidence="2" type="ORF">PCOR1329_LOCUS26439</name>
</gene>
<feature type="region of interest" description="Disordered" evidence="1">
    <location>
        <begin position="13"/>
        <end position="59"/>
    </location>
</feature>
<feature type="non-terminal residue" evidence="2">
    <location>
        <position position="95"/>
    </location>
</feature>
<comment type="caution">
    <text evidence="2">The sequence shown here is derived from an EMBL/GenBank/DDBJ whole genome shotgun (WGS) entry which is preliminary data.</text>
</comment>
<evidence type="ECO:0000256" key="1">
    <source>
        <dbReference type="SAM" id="MobiDB-lite"/>
    </source>
</evidence>
<proteinExistence type="predicted"/>
<accession>A0ABN9S4S9</accession>
<keyword evidence="3" id="KW-1185">Reference proteome</keyword>
<organism evidence="2 3">
    <name type="scientific">Prorocentrum cordatum</name>
    <dbReference type="NCBI Taxonomy" id="2364126"/>
    <lineage>
        <taxon>Eukaryota</taxon>
        <taxon>Sar</taxon>
        <taxon>Alveolata</taxon>
        <taxon>Dinophyceae</taxon>
        <taxon>Prorocentrales</taxon>
        <taxon>Prorocentraceae</taxon>
        <taxon>Prorocentrum</taxon>
    </lineage>
</organism>
<feature type="region of interest" description="Disordered" evidence="1">
    <location>
        <begin position="74"/>
        <end position="95"/>
    </location>
</feature>
<reference evidence="2" key="1">
    <citation type="submission" date="2023-10" db="EMBL/GenBank/DDBJ databases">
        <authorList>
            <person name="Chen Y."/>
            <person name="Shah S."/>
            <person name="Dougan E. K."/>
            <person name="Thang M."/>
            <person name="Chan C."/>
        </authorList>
    </citation>
    <scope>NUCLEOTIDE SEQUENCE [LARGE SCALE GENOMIC DNA]</scope>
</reference>
<protein>
    <submittedName>
        <fullName evidence="2">Uncharacterized protein</fullName>
    </submittedName>
</protein>
<dbReference type="Proteomes" id="UP001189429">
    <property type="component" value="Unassembled WGS sequence"/>
</dbReference>
<feature type="non-terminal residue" evidence="2">
    <location>
        <position position="1"/>
    </location>
</feature>
<name>A0ABN9S4S9_9DINO</name>
<sequence length="95" mass="10228">HRQQLARDILTVTQSAAQAEPGTPTRGLQQGQGVGRSGSQDWRSSSDETAWPKAGSDAMQAERWTGLWQQGSWSVREPTRPGTAAGILRGFPLAV</sequence>
<dbReference type="EMBL" id="CAUYUJ010009406">
    <property type="protein sequence ID" value="CAK0826705.1"/>
    <property type="molecule type" value="Genomic_DNA"/>
</dbReference>